<dbReference type="Proteomes" id="UP000813462">
    <property type="component" value="Unassembled WGS sequence"/>
</dbReference>
<accession>A0A978UVX8</accession>
<name>A0A978UVX8_ZIZJJ</name>
<comment type="caution">
    <text evidence="1">The sequence shown here is derived from an EMBL/GenBank/DDBJ whole genome shotgun (WGS) entry which is preliminary data.</text>
</comment>
<proteinExistence type="predicted"/>
<evidence type="ECO:0000313" key="2">
    <source>
        <dbReference type="Proteomes" id="UP000813462"/>
    </source>
</evidence>
<reference evidence="1" key="1">
    <citation type="journal article" date="2021" name="Front. Plant Sci.">
        <title>Chromosome-Scale Genome Assembly for Chinese Sour Jujube and Insights Into Its Genome Evolution and Domestication Signature.</title>
        <authorList>
            <person name="Shen L.-Y."/>
            <person name="Luo H."/>
            <person name="Wang X.-L."/>
            <person name="Wang X.-M."/>
            <person name="Qiu X.-J."/>
            <person name="Liu H."/>
            <person name="Zhou S.-S."/>
            <person name="Jia K.-H."/>
            <person name="Nie S."/>
            <person name="Bao Y.-T."/>
            <person name="Zhang R.-G."/>
            <person name="Yun Q.-Z."/>
            <person name="Chai Y.-H."/>
            <person name="Lu J.-Y."/>
            <person name="Li Y."/>
            <person name="Zhao S.-W."/>
            <person name="Mao J.-F."/>
            <person name="Jia S.-G."/>
            <person name="Mao Y.-M."/>
        </authorList>
    </citation>
    <scope>NUCLEOTIDE SEQUENCE</scope>
    <source>
        <strain evidence="1">AT0</strain>
        <tissue evidence="1">Leaf</tissue>
    </source>
</reference>
<dbReference type="EMBL" id="JAEACU010000008">
    <property type="protein sequence ID" value="KAH7519144.1"/>
    <property type="molecule type" value="Genomic_DNA"/>
</dbReference>
<protein>
    <submittedName>
        <fullName evidence="1">Uncharacterized protein</fullName>
    </submittedName>
</protein>
<organism evidence="1 2">
    <name type="scientific">Ziziphus jujuba var. spinosa</name>
    <dbReference type="NCBI Taxonomy" id="714518"/>
    <lineage>
        <taxon>Eukaryota</taxon>
        <taxon>Viridiplantae</taxon>
        <taxon>Streptophyta</taxon>
        <taxon>Embryophyta</taxon>
        <taxon>Tracheophyta</taxon>
        <taxon>Spermatophyta</taxon>
        <taxon>Magnoliopsida</taxon>
        <taxon>eudicotyledons</taxon>
        <taxon>Gunneridae</taxon>
        <taxon>Pentapetalae</taxon>
        <taxon>rosids</taxon>
        <taxon>fabids</taxon>
        <taxon>Rosales</taxon>
        <taxon>Rhamnaceae</taxon>
        <taxon>Paliureae</taxon>
        <taxon>Ziziphus</taxon>
    </lineage>
</organism>
<dbReference type="InterPro" id="IPR008974">
    <property type="entry name" value="TRAF-like"/>
</dbReference>
<evidence type="ECO:0000313" key="1">
    <source>
        <dbReference type="EMBL" id="KAH7519144.1"/>
    </source>
</evidence>
<dbReference type="AlphaFoldDB" id="A0A978UVX8"/>
<gene>
    <name evidence="1" type="ORF">FEM48_Zijuj08G0004600</name>
</gene>
<sequence length="101" mass="11426">MQDKYLIIQEICVMNQTHTWESLSAVRQPRLVFTPWLLILLAAKSWFSPSFNNVGCRNIIPLVELNDASKGFVVNYALTVEVQFLVLPVIAVQSSNGTIYI</sequence>
<dbReference type="SUPFAM" id="SSF49599">
    <property type="entry name" value="TRAF domain-like"/>
    <property type="match status" value="1"/>
</dbReference>
<dbReference type="Gene3D" id="2.60.210.10">
    <property type="entry name" value="Apoptosis, Tumor Necrosis Factor Receptor Associated Protein 2, Chain A"/>
    <property type="match status" value="1"/>
</dbReference>